<dbReference type="EMBL" id="JAASQV010000002">
    <property type="protein sequence ID" value="NIJ65549.1"/>
    <property type="molecule type" value="Genomic_DNA"/>
</dbReference>
<proteinExistence type="predicted"/>
<dbReference type="PROSITE" id="PS50110">
    <property type="entry name" value="RESPONSE_REGULATORY"/>
    <property type="match status" value="1"/>
</dbReference>
<organism evidence="4 5">
    <name type="scientific">Sphingomonas leidyi</name>
    <dbReference type="NCBI Taxonomy" id="68569"/>
    <lineage>
        <taxon>Bacteria</taxon>
        <taxon>Pseudomonadati</taxon>
        <taxon>Pseudomonadota</taxon>
        <taxon>Alphaproteobacteria</taxon>
        <taxon>Sphingomonadales</taxon>
        <taxon>Sphingomonadaceae</taxon>
        <taxon>Sphingomonas</taxon>
    </lineage>
</organism>
<dbReference type="PROSITE" id="PS50930">
    <property type="entry name" value="HTH_LYTTR"/>
    <property type="match status" value="1"/>
</dbReference>
<evidence type="ECO:0000313" key="4">
    <source>
        <dbReference type="EMBL" id="NIJ65549.1"/>
    </source>
</evidence>
<dbReference type="Gene3D" id="3.40.50.2300">
    <property type="match status" value="1"/>
</dbReference>
<gene>
    <name evidence="4" type="ORF">FHR20_002511</name>
</gene>
<protein>
    <submittedName>
        <fullName evidence="4">Two-component system response regulator AlgR</fullName>
    </submittedName>
</protein>
<evidence type="ECO:0000259" key="2">
    <source>
        <dbReference type="PROSITE" id="PS50110"/>
    </source>
</evidence>
<dbReference type="GO" id="GO:0000156">
    <property type="term" value="F:phosphorelay response regulator activity"/>
    <property type="evidence" value="ECO:0007669"/>
    <property type="project" value="InterPro"/>
</dbReference>
<name>A0A7X5ZW98_9SPHN</name>
<sequence length="246" mass="27306">MNIEPTLRTLIVDDEPLAIERLVMLCSHVPNLSLAGTASDGEVALRLARSLSPDLVLLDIAMPEVDGMDVAKALCAGERPPVIVFCTAFDGFALAAFDVAAVDYLLKPVTSEGLVRAVARARRRMAGPERQSIAQSDRIEEFWVPHRSEMVRIAAMDVERIDAMRDYMSLQVGSRSFLLHRTLGDLERRLDPARFIRVHRSTIVRRDFIARLRHDGLGIWYAMLADGAEVRVGRSYLAAVKALAGR</sequence>
<dbReference type="InterPro" id="IPR001789">
    <property type="entry name" value="Sig_transdc_resp-reg_receiver"/>
</dbReference>
<dbReference type="SUPFAM" id="SSF52172">
    <property type="entry name" value="CheY-like"/>
    <property type="match status" value="1"/>
</dbReference>
<dbReference type="Pfam" id="PF00072">
    <property type="entry name" value="Response_reg"/>
    <property type="match status" value="1"/>
</dbReference>
<feature type="modified residue" description="4-aspartylphosphate" evidence="1">
    <location>
        <position position="59"/>
    </location>
</feature>
<feature type="domain" description="Response regulatory" evidence="2">
    <location>
        <begin position="8"/>
        <end position="122"/>
    </location>
</feature>
<dbReference type="InterPro" id="IPR046947">
    <property type="entry name" value="LytR-like"/>
</dbReference>
<dbReference type="RefSeq" id="WP_167299924.1">
    <property type="nucleotide sequence ID" value="NZ_JAASQV010000002.1"/>
</dbReference>
<accession>A0A7X5ZW98</accession>
<evidence type="ECO:0000256" key="1">
    <source>
        <dbReference type="PROSITE-ProRule" id="PRU00169"/>
    </source>
</evidence>
<dbReference type="Pfam" id="PF04397">
    <property type="entry name" value="LytTR"/>
    <property type="match status" value="1"/>
</dbReference>
<dbReference type="PANTHER" id="PTHR37299:SF1">
    <property type="entry name" value="STAGE 0 SPORULATION PROTEIN A HOMOLOG"/>
    <property type="match status" value="1"/>
</dbReference>
<dbReference type="InterPro" id="IPR007492">
    <property type="entry name" value="LytTR_DNA-bd_dom"/>
</dbReference>
<feature type="domain" description="HTH LytTR-type" evidence="3">
    <location>
        <begin position="142"/>
        <end position="246"/>
    </location>
</feature>
<dbReference type="Proteomes" id="UP000564677">
    <property type="component" value="Unassembled WGS sequence"/>
</dbReference>
<dbReference type="SMART" id="SM00448">
    <property type="entry name" value="REC"/>
    <property type="match status" value="1"/>
</dbReference>
<reference evidence="4 5" key="1">
    <citation type="submission" date="2020-03" db="EMBL/GenBank/DDBJ databases">
        <title>Genomic Encyclopedia of Type Strains, Phase IV (KMG-IV): sequencing the most valuable type-strain genomes for metagenomic binning, comparative biology and taxonomic classification.</title>
        <authorList>
            <person name="Goeker M."/>
        </authorList>
    </citation>
    <scope>NUCLEOTIDE SEQUENCE [LARGE SCALE GENOMIC DNA]</scope>
    <source>
        <strain evidence="4 5">DSM 4733</strain>
    </source>
</reference>
<comment type="caution">
    <text evidence="4">The sequence shown here is derived from an EMBL/GenBank/DDBJ whole genome shotgun (WGS) entry which is preliminary data.</text>
</comment>
<keyword evidence="5" id="KW-1185">Reference proteome</keyword>
<evidence type="ECO:0000313" key="5">
    <source>
        <dbReference type="Proteomes" id="UP000564677"/>
    </source>
</evidence>
<dbReference type="SMART" id="SM00850">
    <property type="entry name" value="LytTR"/>
    <property type="match status" value="1"/>
</dbReference>
<keyword evidence="1" id="KW-0597">Phosphoprotein</keyword>
<dbReference type="GO" id="GO:0003677">
    <property type="term" value="F:DNA binding"/>
    <property type="evidence" value="ECO:0007669"/>
    <property type="project" value="InterPro"/>
</dbReference>
<dbReference type="Gene3D" id="2.40.50.1020">
    <property type="entry name" value="LytTr DNA-binding domain"/>
    <property type="match status" value="1"/>
</dbReference>
<evidence type="ECO:0000259" key="3">
    <source>
        <dbReference type="PROSITE" id="PS50930"/>
    </source>
</evidence>
<dbReference type="AlphaFoldDB" id="A0A7X5ZW98"/>
<dbReference type="InterPro" id="IPR011006">
    <property type="entry name" value="CheY-like_superfamily"/>
</dbReference>
<dbReference type="PANTHER" id="PTHR37299">
    <property type="entry name" value="TRANSCRIPTIONAL REGULATOR-RELATED"/>
    <property type="match status" value="1"/>
</dbReference>